<dbReference type="CDD" id="cd05233">
    <property type="entry name" value="SDR_c"/>
    <property type="match status" value="1"/>
</dbReference>
<gene>
    <name evidence="5" type="ORF">GCM10011385_16410</name>
</gene>
<dbReference type="PRINTS" id="PR00081">
    <property type="entry name" value="GDHRDH"/>
</dbReference>
<sequence>MPMLEGKAVVITGSGSGLGAAYAREAASLGAQVVINDVNAENAATVVAEITNAGGKAVACVGDVSSWDFAEKLIQTCIDSFGKIDALVNNAGILRHGKITEMTEADLRRMLEINTIGTAACATPAIRAMLKQGTPASIINVASGSQAGDIALGGYAASKAAVAGFTYSWAMELKETNVRVNAISPLAYTAMAESNMGFLAQQSANREVVYTTLPDPAGNAPVVSFLISDASIGINGQVIRIAGNQLSLVTHPMIAHPVLEGEWTPETVEQAFRESLSQKQCKLGLTFQQKN</sequence>
<reference evidence="5" key="1">
    <citation type="journal article" date="2014" name="Int. J. Syst. Evol. Microbiol.">
        <title>Complete genome sequence of Corynebacterium casei LMG S-19264T (=DSM 44701T), isolated from a smear-ripened cheese.</title>
        <authorList>
            <consortium name="US DOE Joint Genome Institute (JGI-PGF)"/>
            <person name="Walter F."/>
            <person name="Albersmeier A."/>
            <person name="Kalinowski J."/>
            <person name="Ruckert C."/>
        </authorList>
    </citation>
    <scope>NUCLEOTIDE SEQUENCE</scope>
    <source>
        <strain evidence="5">CGMCC 1.15320</strain>
    </source>
</reference>
<proteinExistence type="inferred from homology"/>
<dbReference type="FunFam" id="3.40.50.720:FF:000084">
    <property type="entry name" value="Short-chain dehydrogenase reductase"/>
    <property type="match status" value="1"/>
</dbReference>
<protein>
    <submittedName>
        <fullName evidence="5">Short-chain dehydrogenase</fullName>
    </submittedName>
</protein>
<comment type="caution">
    <text evidence="5">The sequence shown here is derived from an EMBL/GenBank/DDBJ whole genome shotgun (WGS) entry which is preliminary data.</text>
</comment>
<evidence type="ECO:0000256" key="2">
    <source>
        <dbReference type="ARBA" id="ARBA00023002"/>
    </source>
</evidence>
<dbReference type="InterPro" id="IPR036291">
    <property type="entry name" value="NAD(P)-bd_dom_sf"/>
</dbReference>
<dbReference type="InterPro" id="IPR002347">
    <property type="entry name" value="SDR_fam"/>
</dbReference>
<name>A0A916RN21_9HYPH</name>
<dbReference type="GO" id="GO:0016491">
    <property type="term" value="F:oxidoreductase activity"/>
    <property type="evidence" value="ECO:0007669"/>
    <property type="project" value="UniProtKB-KW"/>
</dbReference>
<evidence type="ECO:0000256" key="1">
    <source>
        <dbReference type="ARBA" id="ARBA00006484"/>
    </source>
</evidence>
<dbReference type="PANTHER" id="PTHR45024">
    <property type="entry name" value="DEHYDROGENASES, SHORT CHAIN"/>
    <property type="match status" value="1"/>
</dbReference>
<comment type="similarity">
    <text evidence="1 3">Belongs to the short-chain dehydrogenases/reductases (SDR) family.</text>
</comment>
<feature type="domain" description="Ketoreductase" evidence="4">
    <location>
        <begin position="7"/>
        <end position="194"/>
    </location>
</feature>
<dbReference type="PROSITE" id="PS00061">
    <property type="entry name" value="ADH_SHORT"/>
    <property type="match status" value="1"/>
</dbReference>
<organism evidence="5 6">
    <name type="scientific">Nitratireductor aestuarii</name>
    <dbReference type="NCBI Taxonomy" id="1735103"/>
    <lineage>
        <taxon>Bacteria</taxon>
        <taxon>Pseudomonadati</taxon>
        <taxon>Pseudomonadota</taxon>
        <taxon>Alphaproteobacteria</taxon>
        <taxon>Hyphomicrobiales</taxon>
        <taxon>Phyllobacteriaceae</taxon>
        <taxon>Nitratireductor</taxon>
    </lineage>
</organism>
<dbReference type="InterPro" id="IPR051687">
    <property type="entry name" value="Peroxisomal_Beta-Oxidation"/>
</dbReference>
<accession>A0A916RN21</accession>
<dbReference type="PRINTS" id="PR00080">
    <property type="entry name" value="SDRFAMILY"/>
</dbReference>
<evidence type="ECO:0000313" key="5">
    <source>
        <dbReference type="EMBL" id="GGA63327.1"/>
    </source>
</evidence>
<dbReference type="RefSeq" id="WP_188720560.1">
    <property type="nucleotide sequence ID" value="NZ_BMIF01000004.1"/>
</dbReference>
<dbReference type="AlphaFoldDB" id="A0A916RN21"/>
<evidence type="ECO:0000256" key="3">
    <source>
        <dbReference type="RuleBase" id="RU000363"/>
    </source>
</evidence>
<dbReference type="Pfam" id="PF00106">
    <property type="entry name" value="adh_short"/>
    <property type="match status" value="1"/>
</dbReference>
<keyword evidence="2" id="KW-0560">Oxidoreductase</keyword>
<dbReference type="Proteomes" id="UP000636264">
    <property type="component" value="Unassembled WGS sequence"/>
</dbReference>
<evidence type="ECO:0000313" key="6">
    <source>
        <dbReference type="Proteomes" id="UP000636264"/>
    </source>
</evidence>
<dbReference type="PANTHER" id="PTHR45024:SF2">
    <property type="entry name" value="SCP2 DOMAIN-CONTAINING PROTEIN"/>
    <property type="match status" value="1"/>
</dbReference>
<dbReference type="EMBL" id="BMIF01000004">
    <property type="protein sequence ID" value="GGA63327.1"/>
    <property type="molecule type" value="Genomic_DNA"/>
</dbReference>
<dbReference type="SMART" id="SM00822">
    <property type="entry name" value="PKS_KR"/>
    <property type="match status" value="1"/>
</dbReference>
<evidence type="ECO:0000259" key="4">
    <source>
        <dbReference type="SMART" id="SM00822"/>
    </source>
</evidence>
<dbReference type="Gene3D" id="3.40.50.720">
    <property type="entry name" value="NAD(P)-binding Rossmann-like Domain"/>
    <property type="match status" value="1"/>
</dbReference>
<dbReference type="InterPro" id="IPR020904">
    <property type="entry name" value="Sc_DH/Rdtase_CS"/>
</dbReference>
<dbReference type="InterPro" id="IPR057326">
    <property type="entry name" value="KR_dom"/>
</dbReference>
<reference evidence="5" key="2">
    <citation type="submission" date="2020-09" db="EMBL/GenBank/DDBJ databases">
        <authorList>
            <person name="Sun Q."/>
            <person name="Zhou Y."/>
        </authorList>
    </citation>
    <scope>NUCLEOTIDE SEQUENCE</scope>
    <source>
        <strain evidence="5">CGMCC 1.15320</strain>
    </source>
</reference>
<keyword evidence="6" id="KW-1185">Reference proteome</keyword>
<dbReference type="SUPFAM" id="SSF51735">
    <property type="entry name" value="NAD(P)-binding Rossmann-fold domains"/>
    <property type="match status" value="1"/>
</dbReference>